<dbReference type="GO" id="GO:0047545">
    <property type="term" value="F:(S)-2-hydroxyglutarate dehydrogenase activity"/>
    <property type="evidence" value="ECO:0007669"/>
    <property type="project" value="UniProtKB-ARBA"/>
</dbReference>
<dbReference type="RefSeq" id="WP_096460924.1">
    <property type="nucleotide sequence ID" value="NZ_AP014936.1"/>
</dbReference>
<dbReference type="InterPro" id="IPR006140">
    <property type="entry name" value="D-isomer_DH_NAD-bd"/>
</dbReference>
<dbReference type="EMBL" id="AP014936">
    <property type="protein sequence ID" value="BAU48414.1"/>
    <property type="molecule type" value="Genomic_DNA"/>
</dbReference>
<dbReference type="FunFam" id="3.40.50.720:FF:000041">
    <property type="entry name" value="D-3-phosphoglycerate dehydrogenase"/>
    <property type="match status" value="1"/>
</dbReference>
<dbReference type="CDD" id="cd12173">
    <property type="entry name" value="PGDH_4"/>
    <property type="match status" value="1"/>
</dbReference>
<evidence type="ECO:0000256" key="1">
    <source>
        <dbReference type="ARBA" id="ARBA00005854"/>
    </source>
</evidence>
<feature type="domain" description="D-isomer specific 2-hydroxyacid dehydrogenase catalytic" evidence="5">
    <location>
        <begin position="22"/>
        <end position="308"/>
    </location>
</feature>
<sequence>MRVVISEFMDGPAVAELAARFDTQYDAALVDDTARLHAALAEADALIVRNRTRVDATLVAAAPRLRVVGRLGVGLDNIDLAACRARGIEVIPATGANAQAVAEYVVCTVMMLLRGAYGSSAEVAEGRWPRTALSAGRELAGKTLGLVGFGGIGQLTARLARALGARAVAHDPAIDTQLPLLRELDVRLVGLDELLAVADAVSLHVPLTDATRGLLDRPRLARLKRGAVIVNTARGGVVDETALAELLRSGHLGGAALDVYAEEPLRAGSPLAGAPNLILTPHIAGLTQESNRRVSSLVAQRVIEFLSG</sequence>
<evidence type="ECO:0000259" key="6">
    <source>
        <dbReference type="Pfam" id="PF02826"/>
    </source>
</evidence>
<dbReference type="AlphaFoldDB" id="A0A1B4VA59"/>
<proteinExistence type="inferred from homology"/>
<dbReference type="SUPFAM" id="SSF52283">
    <property type="entry name" value="Formate/glycerate dehydrogenase catalytic domain-like"/>
    <property type="match status" value="1"/>
</dbReference>
<gene>
    <name evidence="7" type="ORF">SVA_1860</name>
</gene>
<keyword evidence="8" id="KW-1185">Reference proteome</keyword>
<dbReference type="OrthoDB" id="9805416at2"/>
<evidence type="ECO:0000259" key="5">
    <source>
        <dbReference type="Pfam" id="PF00389"/>
    </source>
</evidence>
<protein>
    <submittedName>
        <fullName evidence="7">3-phosphoglycerate dehydrogenase</fullName>
    </submittedName>
</protein>
<dbReference type="Pfam" id="PF00389">
    <property type="entry name" value="2-Hacid_dh"/>
    <property type="match status" value="1"/>
</dbReference>
<evidence type="ECO:0000256" key="3">
    <source>
        <dbReference type="ARBA" id="ARBA00023027"/>
    </source>
</evidence>
<keyword evidence="3" id="KW-0520">NAD</keyword>
<dbReference type="Proteomes" id="UP000218899">
    <property type="component" value="Chromosome"/>
</dbReference>
<dbReference type="KEGG" id="sva:SVA_1860"/>
<dbReference type="PANTHER" id="PTHR42938:SF9">
    <property type="entry name" value="FORMATE DEHYDROGENASE 1"/>
    <property type="match status" value="1"/>
</dbReference>
<dbReference type="GO" id="GO:0051287">
    <property type="term" value="F:NAD binding"/>
    <property type="evidence" value="ECO:0007669"/>
    <property type="project" value="InterPro"/>
</dbReference>
<evidence type="ECO:0000256" key="2">
    <source>
        <dbReference type="ARBA" id="ARBA00023002"/>
    </source>
</evidence>
<feature type="domain" description="D-isomer specific 2-hydroxyacid dehydrogenase NAD-binding" evidence="6">
    <location>
        <begin position="108"/>
        <end position="284"/>
    </location>
</feature>
<evidence type="ECO:0000256" key="4">
    <source>
        <dbReference type="RuleBase" id="RU003719"/>
    </source>
</evidence>
<dbReference type="PANTHER" id="PTHR42938">
    <property type="entry name" value="FORMATE DEHYDROGENASE 1"/>
    <property type="match status" value="1"/>
</dbReference>
<reference evidence="7 8" key="1">
    <citation type="submission" date="2015-08" db="EMBL/GenBank/DDBJ databases">
        <title>Complete genome sequence of Sulfurifustis variabilis.</title>
        <authorList>
            <person name="Miura A."/>
            <person name="Kojima H."/>
            <person name="Fukui M."/>
        </authorList>
    </citation>
    <scope>NUCLEOTIDE SEQUENCE [LARGE SCALE GENOMIC DNA]</scope>
    <source>
        <strain evidence="8">skN76</strain>
    </source>
</reference>
<name>A0A1B4VA59_9GAMM</name>
<comment type="similarity">
    <text evidence="1 4">Belongs to the D-isomer specific 2-hydroxyacid dehydrogenase family.</text>
</comment>
<dbReference type="PROSITE" id="PS00670">
    <property type="entry name" value="D_2_HYDROXYACID_DH_2"/>
    <property type="match status" value="1"/>
</dbReference>
<dbReference type="InterPro" id="IPR029753">
    <property type="entry name" value="D-isomer_DH_CS"/>
</dbReference>
<dbReference type="InterPro" id="IPR006139">
    <property type="entry name" value="D-isomer_2_OHA_DH_cat_dom"/>
</dbReference>
<dbReference type="Gene3D" id="3.40.50.720">
    <property type="entry name" value="NAD(P)-binding Rossmann-like Domain"/>
    <property type="match status" value="2"/>
</dbReference>
<accession>A0A1B4VA59</accession>
<organism evidence="7 8">
    <name type="scientific">Sulfurifustis variabilis</name>
    <dbReference type="NCBI Taxonomy" id="1675686"/>
    <lineage>
        <taxon>Bacteria</taxon>
        <taxon>Pseudomonadati</taxon>
        <taxon>Pseudomonadota</taxon>
        <taxon>Gammaproteobacteria</taxon>
        <taxon>Acidiferrobacterales</taxon>
        <taxon>Acidiferrobacteraceae</taxon>
        <taxon>Sulfurifustis</taxon>
    </lineage>
</organism>
<dbReference type="Pfam" id="PF02826">
    <property type="entry name" value="2-Hacid_dh_C"/>
    <property type="match status" value="1"/>
</dbReference>
<evidence type="ECO:0000313" key="7">
    <source>
        <dbReference type="EMBL" id="BAU48414.1"/>
    </source>
</evidence>
<dbReference type="GO" id="GO:0006564">
    <property type="term" value="P:L-serine biosynthetic process"/>
    <property type="evidence" value="ECO:0007669"/>
    <property type="project" value="UniProtKB-ARBA"/>
</dbReference>
<dbReference type="SUPFAM" id="SSF51735">
    <property type="entry name" value="NAD(P)-binding Rossmann-fold domains"/>
    <property type="match status" value="1"/>
</dbReference>
<keyword evidence="2 4" id="KW-0560">Oxidoreductase</keyword>
<dbReference type="PROSITE" id="PS00671">
    <property type="entry name" value="D_2_HYDROXYACID_DH_3"/>
    <property type="match status" value="1"/>
</dbReference>
<dbReference type="GO" id="GO:0004617">
    <property type="term" value="F:phosphoglycerate dehydrogenase activity"/>
    <property type="evidence" value="ECO:0007669"/>
    <property type="project" value="UniProtKB-ARBA"/>
</dbReference>
<evidence type="ECO:0000313" key="8">
    <source>
        <dbReference type="Proteomes" id="UP000218899"/>
    </source>
</evidence>
<dbReference type="InterPro" id="IPR036291">
    <property type="entry name" value="NAD(P)-bd_dom_sf"/>
</dbReference>